<dbReference type="Pfam" id="PF17919">
    <property type="entry name" value="RT_RNaseH_2"/>
    <property type="match status" value="1"/>
</dbReference>
<reference evidence="4 5" key="1">
    <citation type="submission" date="2019-08" db="EMBL/GenBank/DDBJ databases">
        <title>Whole genome of Aphis craccivora.</title>
        <authorList>
            <person name="Voronova N.V."/>
            <person name="Shulinski R.S."/>
            <person name="Bandarenka Y.V."/>
            <person name="Zhorov D.G."/>
            <person name="Warner D."/>
        </authorList>
    </citation>
    <scope>NUCLEOTIDE SEQUENCE [LARGE SCALE GENOMIC DNA]</scope>
    <source>
        <strain evidence="4">180601</strain>
        <tissue evidence="4">Whole Body</tissue>
    </source>
</reference>
<evidence type="ECO:0000256" key="1">
    <source>
        <dbReference type="ARBA" id="ARBA00012493"/>
    </source>
</evidence>
<dbReference type="OrthoDB" id="6627882at2759"/>
<dbReference type="InterPro" id="IPR041588">
    <property type="entry name" value="Integrase_H2C2"/>
</dbReference>
<dbReference type="GO" id="GO:0042575">
    <property type="term" value="C:DNA polymerase complex"/>
    <property type="evidence" value="ECO:0007669"/>
    <property type="project" value="UniProtKB-ARBA"/>
</dbReference>
<dbReference type="GO" id="GO:0015074">
    <property type="term" value="P:DNA integration"/>
    <property type="evidence" value="ECO:0007669"/>
    <property type="project" value="InterPro"/>
</dbReference>
<dbReference type="EMBL" id="VUJU01003136">
    <property type="protein sequence ID" value="KAF0759010.1"/>
    <property type="molecule type" value="Genomic_DNA"/>
</dbReference>
<dbReference type="InterPro" id="IPR050951">
    <property type="entry name" value="Retrovirus_Pol_polyprotein"/>
</dbReference>
<proteinExistence type="predicted"/>
<name>A0A6G0YN74_APHCR</name>
<dbReference type="InterPro" id="IPR041577">
    <property type="entry name" value="RT_RNaseH_2"/>
</dbReference>
<dbReference type="Gene3D" id="3.30.420.10">
    <property type="entry name" value="Ribonuclease H-like superfamily/Ribonuclease H"/>
    <property type="match status" value="1"/>
</dbReference>
<dbReference type="Gene3D" id="1.10.340.70">
    <property type="match status" value="1"/>
</dbReference>
<evidence type="ECO:0000259" key="3">
    <source>
        <dbReference type="PROSITE" id="PS50994"/>
    </source>
</evidence>
<dbReference type="GO" id="GO:0003964">
    <property type="term" value="F:RNA-directed DNA polymerase activity"/>
    <property type="evidence" value="ECO:0007669"/>
    <property type="project" value="UniProtKB-EC"/>
</dbReference>
<dbReference type="InterPro" id="IPR012337">
    <property type="entry name" value="RNaseH-like_sf"/>
</dbReference>
<evidence type="ECO:0000313" key="5">
    <source>
        <dbReference type="Proteomes" id="UP000478052"/>
    </source>
</evidence>
<dbReference type="SUPFAM" id="SSF53098">
    <property type="entry name" value="Ribonuclease H-like"/>
    <property type="match status" value="1"/>
</dbReference>
<dbReference type="InterPro" id="IPR043502">
    <property type="entry name" value="DNA/RNA_pol_sf"/>
</dbReference>
<dbReference type="EC" id="2.7.7.49" evidence="1"/>
<dbReference type="PANTHER" id="PTHR37984">
    <property type="entry name" value="PROTEIN CBG26694"/>
    <property type="match status" value="1"/>
</dbReference>
<sequence>MYICNRLEIFDKDLPIKIYTDASLEGVGAILKQTQLNGKEKPVAYFSKKLNAAQKKKESNIFGMFSYQRSKNMNIKSRTDEELGDFTYYLSQYDFQIKYVPGKNNLVADCLSRNPVLETNENKEEQLRIVNLIKLDDILTDQKNNEEEFSIKLIKNIHENLCHIGIKQMQKKIGTVYTAKNLTKNIIQFCKNCGIRIKNKSRGNEKFGLMSHLGPARKPFEIVSIDTIGGFGGSNSEKKYLYLLVDHFKRFAFILTSKTQSANDFVKLINNIVDADEISILLTDQYPGINSKEFKRFLSEKSIQMVFTAIITSFSNGINERLNQTLINKIRCKINEKKKISLDNNSTRMCK</sequence>
<dbReference type="Gene3D" id="3.10.20.370">
    <property type="match status" value="1"/>
</dbReference>
<dbReference type="InterPro" id="IPR001584">
    <property type="entry name" value="Integrase_cat-core"/>
</dbReference>
<evidence type="ECO:0000313" key="4">
    <source>
        <dbReference type="EMBL" id="KAF0759010.1"/>
    </source>
</evidence>
<dbReference type="PROSITE" id="PS50994">
    <property type="entry name" value="INTEGRASE"/>
    <property type="match status" value="1"/>
</dbReference>
<dbReference type="AlphaFoldDB" id="A0A6G0YN74"/>
<keyword evidence="5" id="KW-1185">Reference proteome</keyword>
<dbReference type="SUPFAM" id="SSF56672">
    <property type="entry name" value="DNA/RNA polymerases"/>
    <property type="match status" value="1"/>
</dbReference>
<feature type="domain" description="Integrase catalytic" evidence="3">
    <location>
        <begin position="215"/>
        <end position="351"/>
    </location>
</feature>
<evidence type="ECO:0000256" key="2">
    <source>
        <dbReference type="ARBA" id="ARBA00023268"/>
    </source>
</evidence>
<gene>
    <name evidence="4" type="ORF">FWK35_00009977</name>
</gene>
<dbReference type="Pfam" id="PF17921">
    <property type="entry name" value="Integrase_H2C2"/>
    <property type="match status" value="1"/>
</dbReference>
<comment type="caution">
    <text evidence="4">The sequence shown here is derived from an EMBL/GenBank/DDBJ whole genome shotgun (WGS) entry which is preliminary data.</text>
</comment>
<dbReference type="Proteomes" id="UP000478052">
    <property type="component" value="Unassembled WGS sequence"/>
</dbReference>
<organism evidence="4 5">
    <name type="scientific">Aphis craccivora</name>
    <name type="common">Cowpea aphid</name>
    <dbReference type="NCBI Taxonomy" id="307492"/>
    <lineage>
        <taxon>Eukaryota</taxon>
        <taxon>Metazoa</taxon>
        <taxon>Ecdysozoa</taxon>
        <taxon>Arthropoda</taxon>
        <taxon>Hexapoda</taxon>
        <taxon>Insecta</taxon>
        <taxon>Pterygota</taxon>
        <taxon>Neoptera</taxon>
        <taxon>Paraneoptera</taxon>
        <taxon>Hemiptera</taxon>
        <taxon>Sternorrhyncha</taxon>
        <taxon>Aphidomorpha</taxon>
        <taxon>Aphidoidea</taxon>
        <taxon>Aphididae</taxon>
        <taxon>Aphidini</taxon>
        <taxon>Aphis</taxon>
        <taxon>Aphis</taxon>
    </lineage>
</organism>
<keyword evidence="2" id="KW-0511">Multifunctional enzyme</keyword>
<dbReference type="GO" id="GO:0003676">
    <property type="term" value="F:nucleic acid binding"/>
    <property type="evidence" value="ECO:0007669"/>
    <property type="project" value="InterPro"/>
</dbReference>
<protein>
    <recommendedName>
        <fullName evidence="1">RNA-directed DNA polymerase</fullName>
        <ecNumber evidence="1">2.7.7.49</ecNumber>
    </recommendedName>
</protein>
<accession>A0A6G0YN74</accession>
<dbReference type="InterPro" id="IPR036397">
    <property type="entry name" value="RNaseH_sf"/>
</dbReference>
<dbReference type="PANTHER" id="PTHR37984:SF5">
    <property type="entry name" value="PROTEIN NYNRIN-LIKE"/>
    <property type="match status" value="1"/>
</dbReference>